<dbReference type="EMBL" id="BAABRO010000011">
    <property type="protein sequence ID" value="GAA5508794.1"/>
    <property type="molecule type" value="Genomic_DNA"/>
</dbReference>
<dbReference type="Proteomes" id="UP001416858">
    <property type="component" value="Unassembled WGS sequence"/>
</dbReference>
<proteinExistence type="predicted"/>
<reference evidence="1 2" key="1">
    <citation type="submission" date="2024-02" db="EMBL/GenBank/DDBJ databases">
        <title>Rhodopirellula caenicola NBRC 110016.</title>
        <authorList>
            <person name="Ichikawa N."/>
            <person name="Katano-Makiyama Y."/>
            <person name="Hidaka K."/>
        </authorList>
    </citation>
    <scope>NUCLEOTIDE SEQUENCE [LARGE SCALE GENOMIC DNA]</scope>
    <source>
        <strain evidence="1 2">NBRC 110016</strain>
    </source>
</reference>
<evidence type="ECO:0000313" key="1">
    <source>
        <dbReference type="EMBL" id="GAA5508794.1"/>
    </source>
</evidence>
<organism evidence="1 2">
    <name type="scientific">Novipirellula caenicola</name>
    <dbReference type="NCBI Taxonomy" id="1536901"/>
    <lineage>
        <taxon>Bacteria</taxon>
        <taxon>Pseudomonadati</taxon>
        <taxon>Planctomycetota</taxon>
        <taxon>Planctomycetia</taxon>
        <taxon>Pirellulales</taxon>
        <taxon>Pirellulaceae</taxon>
        <taxon>Novipirellula</taxon>
    </lineage>
</organism>
<evidence type="ECO:0000313" key="2">
    <source>
        <dbReference type="Proteomes" id="UP001416858"/>
    </source>
</evidence>
<accession>A0ABP9VUH8</accession>
<comment type="caution">
    <text evidence="1">The sequence shown here is derived from an EMBL/GenBank/DDBJ whole genome shotgun (WGS) entry which is preliminary data.</text>
</comment>
<gene>
    <name evidence="1" type="ORF">Rcae01_04263</name>
</gene>
<keyword evidence="2" id="KW-1185">Reference proteome</keyword>
<name>A0ABP9VUH8_9BACT</name>
<evidence type="ECO:0008006" key="3">
    <source>
        <dbReference type="Google" id="ProtNLM"/>
    </source>
</evidence>
<sequence>MDSSGRARPGSAHARSLIPNAPIERVRLGWISQLASWLAVQINSTYLHHLWLTPRVSGKTPRKVEGSGMKWRSLLAVVLGLSVSHVATFAQRPLDAERLSTSRASPERDVFFSSSGVVRFQLIQGRLGLNPMLHRNGAQQRQDDEVFESITVTAQRGIPSLHYVLQQPMVRHLRSYSLSSQSSLSHADLPDSHLSESHLSRSPFQHITLSVDDATDVEIESELMHTGERSVLNQPEFGPIRWVIQRGDQVDTYTGSTLFHVRLQNPEVFDLHYADLTSRVLRGKSIAELSDQIHVAVLGHYDRLPAIPLPEVVRCVEQLRSPRQSVRISAQQELLRWGTPIIPMLQQQLATDLELEQRACLSETIRMLRPRVEDTPRSLAMLMINDLEFWSLTKPQLTPNEWILVSQHLQQMGVAKSRPHDASVTSVAPR</sequence>
<protein>
    <recommendedName>
        <fullName evidence="3">Secreted protein</fullName>
    </recommendedName>
</protein>